<feature type="signal peptide" evidence="4">
    <location>
        <begin position="1"/>
        <end position="24"/>
    </location>
</feature>
<organism evidence="7 8">
    <name type="scientific">Alteromonas sediminis</name>
    <dbReference type="NCBI Taxonomy" id="2259342"/>
    <lineage>
        <taxon>Bacteria</taxon>
        <taxon>Pseudomonadati</taxon>
        <taxon>Pseudomonadota</taxon>
        <taxon>Gammaproteobacteria</taxon>
        <taxon>Alteromonadales</taxon>
        <taxon>Alteromonadaceae</taxon>
        <taxon>Alteromonas/Salinimonas group</taxon>
        <taxon>Alteromonas</taxon>
    </lineage>
</organism>
<feature type="domain" description="Organic solvent tolerance-like N-terminal" evidence="6">
    <location>
        <begin position="34"/>
        <end position="143"/>
    </location>
</feature>
<reference evidence="7 8" key="1">
    <citation type="submission" date="2018-11" db="EMBL/GenBank/DDBJ databases">
        <authorList>
            <person name="Ye M.-Q."/>
            <person name="Du Z.-J."/>
        </authorList>
    </citation>
    <scope>NUCLEOTIDE SEQUENCE [LARGE SCALE GENOMIC DNA]</scope>
    <source>
        <strain evidence="7 8">U0105</strain>
    </source>
</reference>
<evidence type="ECO:0000259" key="6">
    <source>
        <dbReference type="Pfam" id="PF03968"/>
    </source>
</evidence>
<gene>
    <name evidence="4 7" type="primary">lptA</name>
    <name evidence="7" type="ORF">DRW07_01205</name>
</gene>
<dbReference type="Pfam" id="PF03968">
    <property type="entry name" value="LptD_N"/>
    <property type="match status" value="1"/>
</dbReference>
<dbReference type="RefSeq" id="WP_124026063.1">
    <property type="nucleotide sequence ID" value="NZ_JBHRSN010000005.1"/>
</dbReference>
<dbReference type="GO" id="GO:0009279">
    <property type="term" value="C:cell outer membrane"/>
    <property type="evidence" value="ECO:0007669"/>
    <property type="project" value="TreeGrafter"/>
</dbReference>
<dbReference type="HAMAP" id="MF_01914">
    <property type="entry name" value="LPS_assembly_LptA"/>
    <property type="match status" value="1"/>
</dbReference>
<dbReference type="GO" id="GO:0015920">
    <property type="term" value="P:lipopolysaccharide transport"/>
    <property type="evidence" value="ECO:0007669"/>
    <property type="project" value="UniProtKB-UniRule"/>
</dbReference>
<accession>A0A3N5YQ18</accession>
<protein>
    <recommendedName>
        <fullName evidence="4">Lipopolysaccharide export system protein LptA</fullName>
    </recommendedName>
</protein>
<feature type="compositionally biased region" description="Basic and acidic residues" evidence="5">
    <location>
        <begin position="171"/>
        <end position="181"/>
    </location>
</feature>
<dbReference type="PANTHER" id="PTHR36504:SF1">
    <property type="entry name" value="LIPOPOLYSACCHARIDE EXPORT SYSTEM PROTEIN LPTA"/>
    <property type="match status" value="1"/>
</dbReference>
<dbReference type="OrthoDB" id="5599500at2"/>
<dbReference type="InterPro" id="IPR052037">
    <property type="entry name" value="LPS_export_LptA"/>
</dbReference>
<evidence type="ECO:0000313" key="7">
    <source>
        <dbReference type="EMBL" id="RPJ68061.1"/>
    </source>
</evidence>
<dbReference type="GO" id="GO:0043165">
    <property type="term" value="P:Gram-negative-bacterium-type cell outer membrane assembly"/>
    <property type="evidence" value="ECO:0007669"/>
    <property type="project" value="UniProtKB-UniRule"/>
</dbReference>
<evidence type="ECO:0000256" key="4">
    <source>
        <dbReference type="HAMAP-Rule" id="MF_01914"/>
    </source>
</evidence>
<dbReference type="GO" id="GO:0030288">
    <property type="term" value="C:outer membrane-bounded periplasmic space"/>
    <property type="evidence" value="ECO:0007669"/>
    <property type="project" value="TreeGrafter"/>
</dbReference>
<sequence length="181" mass="19219" precursor="true">MLKPSIHLLLSSLLAIGLASPSLAGEEDFEKPVEISSDHQFADGKEKVSFLRGNVVIRQGSLLIKADELEIDASQGEGKEVFTAKGSPASYSQQLDDGQTVSAKATEITYQLDTRILSLVGSAELIRDTSSVSGGAITFDMINEQLLADGTGNEDGRVTTVFKPGALPGSKKKEKEEPPAQ</sequence>
<dbReference type="AlphaFoldDB" id="A0A3N5YQ18"/>
<comment type="subunit">
    <text evidence="4">Component of the lipopolysaccharide transport and assembly complex.</text>
</comment>
<dbReference type="GO" id="GO:0017089">
    <property type="term" value="F:glycolipid transfer activity"/>
    <property type="evidence" value="ECO:0007669"/>
    <property type="project" value="TreeGrafter"/>
</dbReference>
<evidence type="ECO:0000256" key="3">
    <source>
        <dbReference type="ARBA" id="ARBA00022764"/>
    </source>
</evidence>
<dbReference type="EMBL" id="RPOK01000001">
    <property type="protein sequence ID" value="RPJ68061.1"/>
    <property type="molecule type" value="Genomic_DNA"/>
</dbReference>
<feature type="region of interest" description="Disordered" evidence="5">
    <location>
        <begin position="160"/>
        <end position="181"/>
    </location>
</feature>
<keyword evidence="3 4" id="KW-0574">Periplasm</keyword>
<keyword evidence="2 4" id="KW-0732">Signal</keyword>
<comment type="caution">
    <text evidence="7">The sequence shown here is derived from an EMBL/GenBank/DDBJ whole genome shotgun (WGS) entry which is preliminary data.</text>
</comment>
<keyword evidence="1 4" id="KW-0813">Transport</keyword>
<dbReference type="NCBIfam" id="TIGR03002">
    <property type="entry name" value="outer_YhbN_LptA"/>
    <property type="match status" value="1"/>
</dbReference>
<dbReference type="GO" id="GO:0001530">
    <property type="term" value="F:lipopolysaccharide binding"/>
    <property type="evidence" value="ECO:0007669"/>
    <property type="project" value="InterPro"/>
</dbReference>
<evidence type="ECO:0000313" key="8">
    <source>
        <dbReference type="Proteomes" id="UP000275281"/>
    </source>
</evidence>
<keyword evidence="8" id="KW-1185">Reference proteome</keyword>
<dbReference type="Proteomes" id="UP000275281">
    <property type="component" value="Unassembled WGS sequence"/>
</dbReference>
<comment type="subcellular location">
    <subcellularLocation>
        <location evidence="4">Periplasm</location>
    </subcellularLocation>
</comment>
<dbReference type="Gene3D" id="2.60.450.10">
    <property type="entry name" value="Lipopolysaccharide (LPS) transport protein A like domain"/>
    <property type="match status" value="1"/>
</dbReference>
<comment type="similarity">
    <text evidence="4">Belongs to the LptA family.</text>
</comment>
<feature type="chain" id="PRO_5018344362" description="Lipopolysaccharide export system protein LptA" evidence="4">
    <location>
        <begin position="25"/>
        <end position="181"/>
    </location>
</feature>
<evidence type="ECO:0000256" key="5">
    <source>
        <dbReference type="SAM" id="MobiDB-lite"/>
    </source>
</evidence>
<proteinExistence type="inferred from homology"/>
<dbReference type="PANTHER" id="PTHR36504">
    <property type="entry name" value="LIPOPOLYSACCHARIDE EXPORT SYSTEM PROTEIN LPTA"/>
    <property type="match status" value="1"/>
</dbReference>
<dbReference type="InterPro" id="IPR005653">
    <property type="entry name" value="OstA-like_N"/>
</dbReference>
<comment type="function">
    <text evidence="4">Involved in the assembly of lipopolysaccharide (LPS). Required for the translocation of LPS from the inner membrane to the outer membrane. May form a bridge between the inner membrane and the outer membrane, via interactions with LptC and LptD, thereby facilitating LPS transfer across the periplasm.</text>
</comment>
<evidence type="ECO:0000256" key="2">
    <source>
        <dbReference type="ARBA" id="ARBA00022729"/>
    </source>
</evidence>
<evidence type="ECO:0000256" key="1">
    <source>
        <dbReference type="ARBA" id="ARBA00022448"/>
    </source>
</evidence>
<name>A0A3N5YQ18_9ALTE</name>
<dbReference type="InterPro" id="IPR014340">
    <property type="entry name" value="LptA"/>
</dbReference>